<gene>
    <name evidence="2" type="ORF">F0262_24795</name>
</gene>
<sequence>MVKKLKLTTNEIVDAMVASVCEMSDAEQVWRVLIDPSKHSEYDTQFNMYSALFVSISRSSYSTLLMGLSRVSDDQKNSVNILKLLDLV</sequence>
<protein>
    <recommendedName>
        <fullName evidence="1">HEPN AbiU2-like domain-containing protein</fullName>
    </recommendedName>
</protein>
<evidence type="ECO:0000259" key="1">
    <source>
        <dbReference type="Pfam" id="PF18734"/>
    </source>
</evidence>
<dbReference type="EMBL" id="VTYN01000059">
    <property type="protein sequence ID" value="NOH51224.1"/>
    <property type="molecule type" value="Genomic_DNA"/>
</dbReference>
<dbReference type="Proteomes" id="UP000572072">
    <property type="component" value="Unassembled WGS sequence"/>
</dbReference>
<name>A0A7Y3ZDS9_9VIBR</name>
<evidence type="ECO:0000313" key="2">
    <source>
        <dbReference type="EMBL" id="NOH51224.1"/>
    </source>
</evidence>
<dbReference type="Pfam" id="PF18734">
    <property type="entry name" value="HEPN_AbiU2"/>
    <property type="match status" value="1"/>
</dbReference>
<dbReference type="InterPro" id="IPR040704">
    <property type="entry name" value="HEPN_AbiU2"/>
</dbReference>
<organism evidence="2 3">
    <name type="scientific">Vibrio rotiferianus</name>
    <dbReference type="NCBI Taxonomy" id="190895"/>
    <lineage>
        <taxon>Bacteria</taxon>
        <taxon>Pseudomonadati</taxon>
        <taxon>Pseudomonadota</taxon>
        <taxon>Gammaproteobacteria</taxon>
        <taxon>Vibrionales</taxon>
        <taxon>Vibrionaceae</taxon>
        <taxon>Vibrio</taxon>
    </lineage>
</organism>
<comment type="caution">
    <text evidence="2">The sequence shown here is derived from an EMBL/GenBank/DDBJ whole genome shotgun (WGS) entry which is preliminary data.</text>
</comment>
<feature type="domain" description="HEPN AbiU2-like" evidence="1">
    <location>
        <begin position="22"/>
        <end position="88"/>
    </location>
</feature>
<proteinExistence type="predicted"/>
<evidence type="ECO:0000313" key="3">
    <source>
        <dbReference type="Proteomes" id="UP000572072"/>
    </source>
</evidence>
<dbReference type="AlphaFoldDB" id="A0A7Y3ZDS9"/>
<accession>A0A7Y3ZDS9</accession>
<reference evidence="2 3" key="1">
    <citation type="submission" date="2019-08" db="EMBL/GenBank/DDBJ databases">
        <title>Draft genome sequencing and comparative genomics of hatchery-associated Vibrios.</title>
        <authorList>
            <person name="Kehlet-Delgado H."/>
            <person name="Mueller R.S."/>
        </authorList>
    </citation>
    <scope>NUCLEOTIDE SEQUENCE [LARGE SCALE GENOMIC DNA]</scope>
    <source>
        <strain evidence="2 3">00-78-3</strain>
    </source>
</reference>